<proteinExistence type="predicted"/>
<reference evidence="1 2" key="1">
    <citation type="submission" date="2024-07" db="EMBL/GenBank/DDBJ databases">
        <title>Active virus-host system and metabolic interactions in a Lokiarchaeon culture.</title>
        <authorList>
            <person name="Ponce Toledo R.I."/>
            <person name="Rodrigues Oliveira T."/>
            <person name="Schleper C."/>
        </authorList>
    </citation>
    <scope>NUCLEOTIDE SEQUENCE [LARGE SCALE GENOMIC DNA]</scope>
    <source>
        <strain evidence="1 2">B35</strain>
    </source>
</reference>
<protein>
    <submittedName>
        <fullName evidence="1">Uncharacterized protein</fullName>
    </submittedName>
</protein>
<organism evidence="1 2">
    <name type="scientific">Halodesulfovibrio aestuarii</name>
    <dbReference type="NCBI Taxonomy" id="126333"/>
    <lineage>
        <taxon>Bacteria</taxon>
        <taxon>Pseudomonadati</taxon>
        <taxon>Thermodesulfobacteriota</taxon>
        <taxon>Desulfovibrionia</taxon>
        <taxon>Desulfovibrionales</taxon>
        <taxon>Desulfovibrionaceae</taxon>
        <taxon>Halodesulfovibrio</taxon>
    </lineage>
</organism>
<evidence type="ECO:0000313" key="2">
    <source>
        <dbReference type="Proteomes" id="UP001568358"/>
    </source>
</evidence>
<dbReference type="EMBL" id="JBFSOO010000001">
    <property type="protein sequence ID" value="MEZ6852348.1"/>
    <property type="molecule type" value="Genomic_DNA"/>
</dbReference>
<dbReference type="RefSeq" id="WP_371149890.1">
    <property type="nucleotide sequence ID" value="NZ_JBFSOO010000001.1"/>
</dbReference>
<gene>
    <name evidence="1" type="ORF">AB2Z07_02175</name>
</gene>
<name>A0ABV4JNK1_9BACT</name>
<accession>A0ABV4JNK1</accession>
<dbReference type="Proteomes" id="UP001568358">
    <property type="component" value="Unassembled WGS sequence"/>
</dbReference>
<keyword evidence="2" id="KW-1185">Reference proteome</keyword>
<sequence>MVLPSKLEDLMPVPEAVEQKYRPEDFYRGGEVDIDLFVDVYLEQKLNAVAMLHFMKKYCDEETRKVKLKAILKEYIDNIGCYSEEKEREMMSQMEHLTPDLYLTDYIFWYDRHFDHEPTDPAT</sequence>
<comment type="caution">
    <text evidence="1">The sequence shown here is derived from an EMBL/GenBank/DDBJ whole genome shotgun (WGS) entry which is preliminary data.</text>
</comment>
<evidence type="ECO:0000313" key="1">
    <source>
        <dbReference type="EMBL" id="MEZ6852348.1"/>
    </source>
</evidence>